<accession>A0A9N9AJT6</accession>
<name>A0A9N9AJT6_9GLOM</name>
<sequence>MSGVPVLIETIREEVEKLRSKLTSAGTSSNNPTKSESPNKVEDEENLDLMRDLRIATSPIAVENVTALRMINWRIKPSNNNTTNQITRERDKLQADDNEGSEDSISQSLALVIPKATRAEKHVTKPISVLELLRGGERFEKNEKLPIQRLEIEYIMKLCHLG</sequence>
<gene>
    <name evidence="2" type="ORF">AGERDE_LOCUS5762</name>
</gene>
<feature type="region of interest" description="Disordered" evidence="1">
    <location>
        <begin position="19"/>
        <end position="44"/>
    </location>
</feature>
<feature type="compositionally biased region" description="Polar residues" evidence="1">
    <location>
        <begin position="21"/>
        <end position="38"/>
    </location>
</feature>
<proteinExistence type="predicted"/>
<evidence type="ECO:0000313" key="2">
    <source>
        <dbReference type="EMBL" id="CAG8532106.1"/>
    </source>
</evidence>
<dbReference type="AlphaFoldDB" id="A0A9N9AJT6"/>
<feature type="region of interest" description="Disordered" evidence="1">
    <location>
        <begin position="78"/>
        <end position="101"/>
    </location>
</feature>
<dbReference type="Proteomes" id="UP000789831">
    <property type="component" value="Unassembled WGS sequence"/>
</dbReference>
<protein>
    <submittedName>
        <fullName evidence="2">2429_t:CDS:1</fullName>
    </submittedName>
</protein>
<dbReference type="EMBL" id="CAJVPL010000822">
    <property type="protein sequence ID" value="CAG8532106.1"/>
    <property type="molecule type" value="Genomic_DNA"/>
</dbReference>
<evidence type="ECO:0000313" key="3">
    <source>
        <dbReference type="Proteomes" id="UP000789831"/>
    </source>
</evidence>
<reference evidence="2" key="1">
    <citation type="submission" date="2021-06" db="EMBL/GenBank/DDBJ databases">
        <authorList>
            <person name="Kallberg Y."/>
            <person name="Tangrot J."/>
            <person name="Rosling A."/>
        </authorList>
    </citation>
    <scope>NUCLEOTIDE SEQUENCE</scope>
    <source>
        <strain evidence="2">MT106</strain>
    </source>
</reference>
<organism evidence="2 3">
    <name type="scientific">Ambispora gerdemannii</name>
    <dbReference type="NCBI Taxonomy" id="144530"/>
    <lineage>
        <taxon>Eukaryota</taxon>
        <taxon>Fungi</taxon>
        <taxon>Fungi incertae sedis</taxon>
        <taxon>Mucoromycota</taxon>
        <taxon>Glomeromycotina</taxon>
        <taxon>Glomeromycetes</taxon>
        <taxon>Archaeosporales</taxon>
        <taxon>Ambisporaceae</taxon>
        <taxon>Ambispora</taxon>
    </lineage>
</organism>
<evidence type="ECO:0000256" key="1">
    <source>
        <dbReference type="SAM" id="MobiDB-lite"/>
    </source>
</evidence>
<keyword evidence="3" id="KW-1185">Reference proteome</keyword>
<comment type="caution">
    <text evidence="2">The sequence shown here is derived from an EMBL/GenBank/DDBJ whole genome shotgun (WGS) entry which is preliminary data.</text>
</comment>